<dbReference type="Pfam" id="PF07715">
    <property type="entry name" value="Plug"/>
    <property type="match status" value="1"/>
</dbReference>
<dbReference type="PATRIC" id="fig|46506.5.peg.1016"/>
<dbReference type="InterPro" id="IPR008969">
    <property type="entry name" value="CarboxyPept-like_regulatory"/>
</dbReference>
<dbReference type="InterPro" id="IPR036942">
    <property type="entry name" value="Beta-barrel_TonB_sf"/>
</dbReference>
<keyword evidence="6 7" id="KW-0998">Cell outer membrane</keyword>
<dbReference type="SUPFAM" id="SSF49464">
    <property type="entry name" value="Carboxypeptidase regulatory domain-like"/>
    <property type="match status" value="1"/>
</dbReference>
<comment type="caution">
    <text evidence="10">The sequence shown here is derived from an EMBL/GenBank/DDBJ whole genome shotgun (WGS) entry which is preliminary data.</text>
</comment>
<dbReference type="InterPro" id="IPR037066">
    <property type="entry name" value="Plug_dom_sf"/>
</dbReference>
<evidence type="ECO:0000256" key="6">
    <source>
        <dbReference type="ARBA" id="ARBA00023237"/>
    </source>
</evidence>
<evidence type="ECO:0000256" key="8">
    <source>
        <dbReference type="SAM" id="SignalP"/>
    </source>
</evidence>
<comment type="subcellular location">
    <subcellularLocation>
        <location evidence="1 7">Cell outer membrane</location>
        <topology evidence="1 7">Multi-pass membrane protein</topology>
    </subcellularLocation>
</comment>
<dbReference type="EMBL" id="LRGC01000003">
    <property type="protein sequence ID" value="KWR56632.1"/>
    <property type="molecule type" value="Genomic_DNA"/>
</dbReference>
<dbReference type="NCBIfam" id="TIGR04056">
    <property type="entry name" value="OMP_RagA_SusC"/>
    <property type="match status" value="1"/>
</dbReference>
<dbReference type="GO" id="GO:0009279">
    <property type="term" value="C:cell outer membrane"/>
    <property type="evidence" value="ECO:0007669"/>
    <property type="project" value="UniProtKB-SubCell"/>
</dbReference>
<keyword evidence="4 7" id="KW-0812">Transmembrane</keyword>
<dbReference type="Gene3D" id="2.170.130.10">
    <property type="entry name" value="TonB-dependent receptor, plug domain"/>
    <property type="match status" value="1"/>
</dbReference>
<evidence type="ECO:0000313" key="11">
    <source>
        <dbReference type="Proteomes" id="UP000056419"/>
    </source>
</evidence>
<evidence type="ECO:0000256" key="7">
    <source>
        <dbReference type="PROSITE-ProRule" id="PRU01360"/>
    </source>
</evidence>
<evidence type="ECO:0000259" key="9">
    <source>
        <dbReference type="Pfam" id="PF07715"/>
    </source>
</evidence>
<reference evidence="10 11" key="1">
    <citation type="journal article" date="2016" name="BMC Genomics">
        <title>Type VI secretion systems of human gut Bacteroidales segregate into three genetic architectures, two of which are contained on mobile genetic elements.</title>
        <authorList>
            <person name="Coyne M.J."/>
            <person name="Roelofs K.G."/>
            <person name="Comstock L.E."/>
        </authorList>
    </citation>
    <scope>NUCLEOTIDE SEQUENCE [LARGE SCALE GENOMIC DNA]</scope>
    <source>
        <strain evidence="10 11">CL09T03C01</strain>
    </source>
</reference>
<evidence type="ECO:0000256" key="3">
    <source>
        <dbReference type="ARBA" id="ARBA00022452"/>
    </source>
</evidence>
<dbReference type="InterPro" id="IPR023997">
    <property type="entry name" value="TonB-dep_OMP_SusC/RagA_CS"/>
</dbReference>
<keyword evidence="5 7" id="KW-0472">Membrane</keyword>
<evidence type="ECO:0000256" key="5">
    <source>
        <dbReference type="ARBA" id="ARBA00023136"/>
    </source>
</evidence>
<dbReference type="SUPFAM" id="SSF56935">
    <property type="entry name" value="Porins"/>
    <property type="match status" value="1"/>
</dbReference>
<sequence length="1054" mass="119306" precursor="true">MKNKKNHMKRMLMLSLLTGACCIHSYATTNKSTLVRETESVESILQNKRISGMVNDNFGPVVGANVSIKGTTIGSITDMDGKFSFDAPENGILVVSFIGYTTQEIPVKGKNEFIITLKEDTELLDEVVVVGYGTQKKVNLSGSVSAIEGEQIASKPSTDVLSALQGEMPGVTITRGSGQPGAEGTGVQIRGYSSVNDTKALVLIDGVEGDMSMLNADDIESVSVLKDAASCAIYGARAAAGVILVTTKNGTEGKPKISYNGYVSFNIPGNMPERVPAWEEQDFINRTRIPRGGPEWNAEKSSWIGNPNFNYRPLGNGRWDLFDSVDWLGEGLKNSTLQHNHSVSVSGGTDKINYMLSANYYYKNGLLKYGPDDYERYNLLAKLNAKLNKYVDLGVNVQYNADDMSENSFGAEEIFRLLYENRGRQPIYQPEAENYPSPYNGDLQDNPIDIMKNGGEKTTQYESYTGKAQLTIKDFIKNLRINLSASRRAGYYHQESYKRTLTYYNYVGDVRRTTNSPNSLYKSQYKEYHDLLEATINYSFNLKEKHNFNILAGSSYENYRMNQIKGTANNMISNDFFSFNYYDTSKATNSILADQIDTWAMMSYFGRINYNFKERYLLEANVRYDGSSRLAPSHRWKAFPSVSAAWRVNEEKWFNLDWVSNLKLRMSWGQLGNGAVLGLYDYIPLITYSQKDIPASYQGEKWLYQSSMASEDKTWETVETTNIGLDFGLLNNRLTGSFEYYWKFNNDMLSALQLPHQIGINVPNMNVGKLKTWGWDFNINWRDQIKDFSYQIGFNISDSKNELLKYDGASVVNAGVVKLLEGYPINTIWGYQTDGFWSSREEYLQYKADHPGYESFQDGIISGGDVKYVAQGKPDHKIGVGNGSPEDSGDLVMLGNTTPRFLYGINLAAQWKGFDLSLIFQGVGKRDLVLNGRMFPIANDAEMPWTIHRDYWTEENPNAYWPRLYQYKGDDFNSKPADRWIQDASYFRLKNVTLGYTIPISKKYMEKLRVYVTGQDLFEISDILEVMDPEVESNANRGMYPFFRSWTLGLNVTF</sequence>
<keyword evidence="11" id="KW-1185">Reference proteome</keyword>
<dbReference type="InterPro" id="IPR023996">
    <property type="entry name" value="TonB-dep_OMP_SusC/RagA"/>
</dbReference>
<evidence type="ECO:0000313" key="10">
    <source>
        <dbReference type="EMBL" id="KWR56632.1"/>
    </source>
</evidence>
<keyword evidence="2 7" id="KW-0813">Transport</keyword>
<dbReference type="InterPro" id="IPR012910">
    <property type="entry name" value="Plug_dom"/>
</dbReference>
<dbReference type="Gene3D" id="2.40.170.20">
    <property type="entry name" value="TonB-dependent receptor, beta-barrel domain"/>
    <property type="match status" value="1"/>
</dbReference>
<dbReference type="PROSITE" id="PS52016">
    <property type="entry name" value="TONB_DEPENDENT_REC_3"/>
    <property type="match status" value="1"/>
</dbReference>
<keyword evidence="8" id="KW-0732">Signal</keyword>
<dbReference type="RefSeq" id="WP_060385415.1">
    <property type="nucleotide sequence ID" value="NZ_LRGC01000003.1"/>
</dbReference>
<protein>
    <submittedName>
        <fullName evidence="10">Putative outer membrane receptor protein, mostly for Fe transport</fullName>
    </submittedName>
</protein>
<proteinExistence type="inferred from homology"/>
<dbReference type="FunFam" id="2.170.130.10:FF:000003">
    <property type="entry name" value="SusC/RagA family TonB-linked outer membrane protein"/>
    <property type="match status" value="1"/>
</dbReference>
<dbReference type="PROSITE" id="PS51257">
    <property type="entry name" value="PROKAR_LIPOPROTEIN"/>
    <property type="match status" value="1"/>
</dbReference>
<organism evidence="10 11">
    <name type="scientific">Bacteroides stercoris</name>
    <dbReference type="NCBI Taxonomy" id="46506"/>
    <lineage>
        <taxon>Bacteria</taxon>
        <taxon>Pseudomonadati</taxon>
        <taxon>Bacteroidota</taxon>
        <taxon>Bacteroidia</taxon>
        <taxon>Bacteroidales</taxon>
        <taxon>Bacteroidaceae</taxon>
        <taxon>Bacteroides</taxon>
    </lineage>
</organism>
<dbReference type="Gene3D" id="2.60.40.1120">
    <property type="entry name" value="Carboxypeptidase-like, regulatory domain"/>
    <property type="match status" value="1"/>
</dbReference>
<accession>A0A108TBB8</accession>
<name>A0A108TBB8_BACSE</name>
<dbReference type="Pfam" id="PF13715">
    <property type="entry name" value="CarbopepD_reg_2"/>
    <property type="match status" value="1"/>
</dbReference>
<evidence type="ECO:0000256" key="1">
    <source>
        <dbReference type="ARBA" id="ARBA00004571"/>
    </source>
</evidence>
<evidence type="ECO:0000256" key="4">
    <source>
        <dbReference type="ARBA" id="ARBA00022692"/>
    </source>
</evidence>
<feature type="domain" description="TonB-dependent receptor plug" evidence="9">
    <location>
        <begin position="137"/>
        <end position="242"/>
    </location>
</feature>
<dbReference type="NCBIfam" id="TIGR04057">
    <property type="entry name" value="SusC_RagA_signa"/>
    <property type="match status" value="1"/>
</dbReference>
<feature type="chain" id="PRO_5007131047" evidence="8">
    <location>
        <begin position="28"/>
        <end position="1054"/>
    </location>
</feature>
<dbReference type="Proteomes" id="UP000056419">
    <property type="component" value="Unassembled WGS sequence"/>
</dbReference>
<evidence type="ECO:0000256" key="2">
    <source>
        <dbReference type="ARBA" id="ARBA00022448"/>
    </source>
</evidence>
<comment type="similarity">
    <text evidence="7">Belongs to the TonB-dependent receptor family.</text>
</comment>
<gene>
    <name evidence="10" type="primary">cirA_2</name>
    <name evidence="10" type="ORF">AA415_00942</name>
</gene>
<dbReference type="STRING" id="46506.AA415_00942"/>
<dbReference type="InterPro" id="IPR039426">
    <property type="entry name" value="TonB-dep_rcpt-like"/>
</dbReference>
<keyword evidence="3 7" id="KW-1134">Transmembrane beta strand</keyword>
<feature type="signal peptide" evidence="8">
    <location>
        <begin position="1"/>
        <end position="27"/>
    </location>
</feature>
<dbReference type="AlphaFoldDB" id="A0A108TBB8"/>
<keyword evidence="10" id="KW-0675">Receptor</keyword>